<dbReference type="SUPFAM" id="SSF116734">
    <property type="entry name" value="DNA methylase specificity domain"/>
    <property type="match status" value="2"/>
</dbReference>
<keyword evidence="5" id="KW-0255">Endonuclease</keyword>
<reference evidence="5 6" key="1">
    <citation type="journal article" date="2019" name="PLoS Negl. Trop. Dis.">
        <title>Revisiting the worldwide diversity of Leptospira species in the environment.</title>
        <authorList>
            <person name="Vincent A.T."/>
            <person name="Schiettekatte O."/>
            <person name="Bourhy P."/>
            <person name="Veyrier F.J."/>
            <person name="Picardeau M."/>
        </authorList>
    </citation>
    <scope>NUCLEOTIDE SEQUENCE [LARGE SCALE GENOMIC DNA]</scope>
    <source>
        <strain evidence="5 6">201800273</strain>
    </source>
</reference>
<dbReference type="Proteomes" id="UP000297641">
    <property type="component" value="Unassembled WGS sequence"/>
</dbReference>
<dbReference type="Gene3D" id="3.90.220.20">
    <property type="entry name" value="DNA methylase specificity domains"/>
    <property type="match status" value="2"/>
</dbReference>
<evidence type="ECO:0000259" key="4">
    <source>
        <dbReference type="Pfam" id="PF01420"/>
    </source>
</evidence>
<dbReference type="Pfam" id="PF01420">
    <property type="entry name" value="Methylase_S"/>
    <property type="match status" value="2"/>
</dbReference>
<keyword evidence="3" id="KW-0238">DNA-binding</keyword>
<feature type="domain" description="Type I restriction modification DNA specificity" evidence="4">
    <location>
        <begin position="218"/>
        <end position="390"/>
    </location>
</feature>
<dbReference type="InterPro" id="IPR000055">
    <property type="entry name" value="Restrct_endonuc_typeI_TRD"/>
</dbReference>
<dbReference type="PANTHER" id="PTHR30408">
    <property type="entry name" value="TYPE-1 RESTRICTION ENZYME ECOKI SPECIFICITY PROTEIN"/>
    <property type="match status" value="1"/>
</dbReference>
<evidence type="ECO:0000256" key="2">
    <source>
        <dbReference type="ARBA" id="ARBA00022747"/>
    </source>
</evidence>
<dbReference type="PANTHER" id="PTHR30408:SF12">
    <property type="entry name" value="TYPE I RESTRICTION ENZYME MJAVIII SPECIFICITY SUBUNIT"/>
    <property type="match status" value="1"/>
</dbReference>
<proteinExistence type="inferred from homology"/>
<comment type="similarity">
    <text evidence="1">Belongs to the type-I restriction system S methylase family.</text>
</comment>
<dbReference type="InterPro" id="IPR044946">
    <property type="entry name" value="Restrct_endonuc_typeI_TRD_sf"/>
</dbReference>
<evidence type="ECO:0000313" key="5">
    <source>
        <dbReference type="EMBL" id="TGL04060.1"/>
    </source>
</evidence>
<feature type="domain" description="Type I restriction modification DNA specificity" evidence="4">
    <location>
        <begin position="34"/>
        <end position="181"/>
    </location>
</feature>
<protein>
    <submittedName>
        <fullName evidence="5">Restriction endonuclease subunit S</fullName>
    </submittedName>
</protein>
<dbReference type="GO" id="GO:0009307">
    <property type="term" value="P:DNA restriction-modification system"/>
    <property type="evidence" value="ECO:0007669"/>
    <property type="project" value="UniProtKB-KW"/>
</dbReference>
<sequence length="417" mass="46186">MIKENWSEIEYYRICDKISVGIVIQPAKYYIENGIPAFRSANIKENKIDENNLISISDYGNKVNKKSILLEGDIVTVRTGYPGTSAVISKQYSGSNCIDLLISRPKKNISSNYISYWFNSEYAKSQILRAQGGLAQQHLNVAECRLLTIPLPPTLAEQEAIAEVLSDTDALITSLETTIEKKKLLKQGAMQELLTGKRRLPGFGGMGGMKDTEVGRIPEDWEVKKLGEVGVFTKGQGVRKDESNSGDIPCIRYGEIYTKHKDYIKSFYSYISTTVAKTAKKIQSGDILFAGSGETKEDIGKCVAYINSFEAYAGGDIVILSPYKCNSMFLGYLLNTPYIQKQKASRGQGDAVVHISATQLSQIRIPIPPTLTEQEAIAMVHSEIDEEIEGLENKLEKTKGIKQGLMQVLLTGKVRLV</sequence>
<evidence type="ECO:0000313" key="6">
    <source>
        <dbReference type="Proteomes" id="UP000297641"/>
    </source>
</evidence>
<keyword evidence="2" id="KW-0680">Restriction system</keyword>
<dbReference type="EMBL" id="RQFT01000011">
    <property type="protein sequence ID" value="TGL04060.1"/>
    <property type="molecule type" value="Genomic_DNA"/>
</dbReference>
<evidence type="ECO:0000256" key="3">
    <source>
        <dbReference type="ARBA" id="ARBA00023125"/>
    </source>
</evidence>
<name>A0A7I0HPK3_9LEPT</name>
<dbReference type="GO" id="GO:0004519">
    <property type="term" value="F:endonuclease activity"/>
    <property type="evidence" value="ECO:0007669"/>
    <property type="project" value="UniProtKB-KW"/>
</dbReference>
<keyword evidence="5" id="KW-0378">Hydrolase</keyword>
<dbReference type="CDD" id="cd17268">
    <property type="entry name" value="RMtype1_S_Ara36733I_TRD1-CR1_like"/>
    <property type="match status" value="1"/>
</dbReference>
<dbReference type="InterPro" id="IPR052021">
    <property type="entry name" value="Type-I_RS_S_subunit"/>
</dbReference>
<dbReference type="RefSeq" id="WP_135771296.1">
    <property type="nucleotide sequence ID" value="NZ_RQFT01000011.1"/>
</dbReference>
<comment type="caution">
    <text evidence="5">The sequence shown here is derived from an EMBL/GenBank/DDBJ whole genome shotgun (WGS) entry which is preliminary data.</text>
</comment>
<dbReference type="GO" id="GO:0003677">
    <property type="term" value="F:DNA binding"/>
    <property type="evidence" value="ECO:0007669"/>
    <property type="project" value="UniProtKB-KW"/>
</dbReference>
<evidence type="ECO:0000256" key="1">
    <source>
        <dbReference type="ARBA" id="ARBA00010923"/>
    </source>
</evidence>
<organism evidence="5 6">
    <name type="scientific">Leptospira bouyouniensis</name>
    <dbReference type="NCBI Taxonomy" id="2484911"/>
    <lineage>
        <taxon>Bacteria</taxon>
        <taxon>Pseudomonadati</taxon>
        <taxon>Spirochaetota</taxon>
        <taxon>Spirochaetia</taxon>
        <taxon>Leptospirales</taxon>
        <taxon>Leptospiraceae</taxon>
        <taxon>Leptospira</taxon>
    </lineage>
</organism>
<gene>
    <name evidence="5" type="ORF">EHQ43_11690</name>
</gene>
<dbReference type="AlphaFoldDB" id="A0A7I0HPK3"/>
<keyword evidence="5" id="KW-0540">Nuclease</keyword>
<dbReference type="Gene3D" id="1.10.287.1120">
    <property type="entry name" value="Bipartite methylase S protein"/>
    <property type="match status" value="1"/>
</dbReference>
<accession>A0A7I0HPK3</accession>